<dbReference type="RefSeq" id="WP_311631679.1">
    <property type="nucleotide sequence ID" value="NZ_JAVREN010000025.1"/>
</dbReference>
<evidence type="ECO:0000256" key="1">
    <source>
        <dbReference type="SAM" id="MobiDB-lite"/>
    </source>
</evidence>
<feature type="region of interest" description="Disordered" evidence="1">
    <location>
        <begin position="1"/>
        <end position="57"/>
    </location>
</feature>
<comment type="caution">
    <text evidence="2">The sequence shown here is derived from an EMBL/GenBank/DDBJ whole genome shotgun (WGS) entry which is preliminary data.</text>
</comment>
<accession>A0ABU2LAZ0</accession>
<proteinExistence type="predicted"/>
<evidence type="ECO:0000313" key="3">
    <source>
        <dbReference type="Proteomes" id="UP001183388"/>
    </source>
</evidence>
<evidence type="ECO:0000313" key="2">
    <source>
        <dbReference type="EMBL" id="MDT0308740.1"/>
    </source>
</evidence>
<reference evidence="3" key="1">
    <citation type="submission" date="2023-07" db="EMBL/GenBank/DDBJ databases">
        <title>30 novel species of actinomycetes from the DSMZ collection.</title>
        <authorList>
            <person name="Nouioui I."/>
        </authorList>
    </citation>
    <scope>NUCLEOTIDE SEQUENCE [LARGE SCALE GENOMIC DNA]</scope>
    <source>
        <strain evidence="3">DSM 44917</strain>
    </source>
</reference>
<keyword evidence="3" id="KW-1185">Reference proteome</keyword>
<dbReference type="Proteomes" id="UP001183388">
    <property type="component" value="Unassembled WGS sequence"/>
</dbReference>
<gene>
    <name evidence="2" type="ORF">RM780_17485</name>
</gene>
<dbReference type="EMBL" id="JAVREN010000025">
    <property type="protein sequence ID" value="MDT0308740.1"/>
    <property type="molecule type" value="Genomic_DNA"/>
</dbReference>
<name>A0ABU2LAZ0_9ACTN</name>
<protein>
    <submittedName>
        <fullName evidence="2">Uncharacterized protein</fullName>
    </submittedName>
</protein>
<sequence length="116" mass="12314">MSQGGPPGWPGRSAPGARATPRAPQRGRGGPEAVHAPSSLPRIDYAGHFSGPTGAEATPERWARAMFGDVPGPLERLIWRGFLGLRLRQGPSPDTVAGWRVAERGEAEGRVRAGER</sequence>
<organism evidence="2 3">
    <name type="scientific">Streptomyces boetiae</name>
    <dbReference type="NCBI Taxonomy" id="3075541"/>
    <lineage>
        <taxon>Bacteria</taxon>
        <taxon>Bacillati</taxon>
        <taxon>Actinomycetota</taxon>
        <taxon>Actinomycetes</taxon>
        <taxon>Kitasatosporales</taxon>
        <taxon>Streptomycetaceae</taxon>
        <taxon>Streptomyces</taxon>
    </lineage>
</organism>